<dbReference type="InterPro" id="IPR052180">
    <property type="entry name" value="NhaC_Na-H+_Antiporter"/>
</dbReference>
<accession>A0ABY7JP47</accession>
<feature type="transmembrane region" description="Helical" evidence="9">
    <location>
        <begin position="115"/>
        <end position="147"/>
    </location>
</feature>
<evidence type="ECO:0000256" key="5">
    <source>
        <dbReference type="ARBA" id="ARBA00022692"/>
    </source>
</evidence>
<feature type="transmembrane region" description="Helical" evidence="9">
    <location>
        <begin position="12"/>
        <end position="31"/>
    </location>
</feature>
<dbReference type="Pfam" id="PF03553">
    <property type="entry name" value="Na_H_antiporter"/>
    <property type="match status" value="2"/>
</dbReference>
<gene>
    <name evidence="11" type="ORF">O0R46_00155</name>
</gene>
<dbReference type="EMBL" id="CP114052">
    <property type="protein sequence ID" value="WAW14944.1"/>
    <property type="molecule type" value="Genomic_DNA"/>
</dbReference>
<evidence type="ECO:0000313" key="11">
    <source>
        <dbReference type="EMBL" id="WAW14944.1"/>
    </source>
</evidence>
<feature type="transmembrane region" description="Helical" evidence="9">
    <location>
        <begin position="78"/>
        <end position="95"/>
    </location>
</feature>
<keyword evidence="2" id="KW-0813">Transport</keyword>
<evidence type="ECO:0000313" key="12">
    <source>
        <dbReference type="Proteomes" id="UP001164187"/>
    </source>
</evidence>
<keyword evidence="7 9" id="KW-0472">Membrane</keyword>
<organism evidence="11 12">
    <name type="scientific">Peptostreptococcus equinus</name>
    <dbReference type="NCBI Taxonomy" id="3003601"/>
    <lineage>
        <taxon>Bacteria</taxon>
        <taxon>Bacillati</taxon>
        <taxon>Bacillota</taxon>
        <taxon>Clostridia</taxon>
        <taxon>Peptostreptococcales</taxon>
        <taxon>Peptostreptococcaceae</taxon>
        <taxon>Peptostreptococcus</taxon>
    </lineage>
</organism>
<evidence type="ECO:0000256" key="1">
    <source>
        <dbReference type="ARBA" id="ARBA00004651"/>
    </source>
</evidence>
<dbReference type="Proteomes" id="UP001164187">
    <property type="component" value="Chromosome"/>
</dbReference>
<proteinExistence type="inferred from homology"/>
<evidence type="ECO:0000256" key="2">
    <source>
        <dbReference type="ARBA" id="ARBA00022448"/>
    </source>
</evidence>
<evidence type="ECO:0000256" key="4">
    <source>
        <dbReference type="ARBA" id="ARBA00022475"/>
    </source>
</evidence>
<protein>
    <submittedName>
        <fullName evidence="11">Na+/H+ antiporter NhaC family protein</fullName>
    </submittedName>
</protein>
<feature type="transmembrane region" description="Helical" evidence="9">
    <location>
        <begin position="375"/>
        <end position="394"/>
    </location>
</feature>
<evidence type="ECO:0000256" key="9">
    <source>
        <dbReference type="SAM" id="Phobius"/>
    </source>
</evidence>
<dbReference type="InterPro" id="IPR018461">
    <property type="entry name" value="Na/H_Antiport_NhaC-like_C"/>
</dbReference>
<feature type="transmembrane region" description="Helical" evidence="9">
    <location>
        <begin position="288"/>
        <end position="306"/>
    </location>
</feature>
<evidence type="ECO:0000256" key="3">
    <source>
        <dbReference type="ARBA" id="ARBA00022449"/>
    </source>
</evidence>
<feature type="transmembrane region" description="Helical" evidence="9">
    <location>
        <begin position="159"/>
        <end position="178"/>
    </location>
</feature>
<comment type="similarity">
    <text evidence="8">Belongs to the NhaC Na(+)/H(+) (TC 2.A.35) antiporter family.</text>
</comment>
<dbReference type="RefSeq" id="WP_269311636.1">
    <property type="nucleotide sequence ID" value="NZ_CP114052.1"/>
</dbReference>
<sequence length="450" mass="47917">MEKNINVSAKALIPFGVFIGVYLITGIVLNSKGVEMAFYQLPSPVAVIVGIIVAFILFKGSINEKFNTLVKGCGNENIIIMCIIFLLAGAFSTVSKEMGGVESVVNFGMSIIPPQYITVGIFIISSFIGISTGTSVGTVVAVAPIAIGFAEAAGLNPMLVIGATVGGGMFGDNLSVISDTTIAATRTQGVEMKDKFKANFAIALPAAILTIILLLIFGRPDTLPKVASHSYSIVKILPYLFVLISALCGLNVFVVLTGGIVFSGIIGIVDGSFTTLVFTQHIFNGFKGMLDIFLLSMLMGGLAAMVEKEGGINWVLLKIKKIIKSEKSAELGISAMVSLTDIATANNTVSILINGPIAKEISEEYGINAKRTASLLDIFSCVFQGIIPYGAQVLFACASIKGLNSPFDVIYLCWYQYCLAGFALLAIFVPYTNYLDKDKRAERKIKNQSI</sequence>
<comment type="subcellular location">
    <subcellularLocation>
        <location evidence="1">Cell membrane</location>
        <topology evidence="1">Multi-pass membrane protein</topology>
    </subcellularLocation>
</comment>
<keyword evidence="3" id="KW-0050">Antiport</keyword>
<dbReference type="PANTHER" id="PTHR33451">
    <property type="entry name" value="MALATE-2H(+)/NA(+)-LACTATE ANTIPORTER"/>
    <property type="match status" value="1"/>
</dbReference>
<feature type="domain" description="Na+/H+ antiporter NhaC-like C-terminal" evidence="10">
    <location>
        <begin position="237"/>
        <end position="429"/>
    </location>
</feature>
<dbReference type="PANTHER" id="PTHR33451:SF4">
    <property type="entry name" value="NA+_H+ ANTIPORTER"/>
    <property type="match status" value="1"/>
</dbReference>
<evidence type="ECO:0000259" key="10">
    <source>
        <dbReference type="Pfam" id="PF03553"/>
    </source>
</evidence>
<feature type="transmembrane region" description="Helical" evidence="9">
    <location>
        <begin position="198"/>
        <end position="218"/>
    </location>
</feature>
<feature type="domain" description="Na+/H+ antiporter NhaC-like C-terminal" evidence="10">
    <location>
        <begin position="25"/>
        <end position="218"/>
    </location>
</feature>
<name>A0ABY7JP47_9FIRM</name>
<keyword evidence="4" id="KW-1003">Cell membrane</keyword>
<keyword evidence="6 9" id="KW-1133">Transmembrane helix</keyword>
<keyword evidence="5 9" id="KW-0812">Transmembrane</keyword>
<feature type="transmembrane region" description="Helical" evidence="9">
    <location>
        <begin position="239"/>
        <end position="268"/>
    </location>
</feature>
<evidence type="ECO:0000256" key="8">
    <source>
        <dbReference type="ARBA" id="ARBA00038435"/>
    </source>
</evidence>
<feature type="transmembrane region" description="Helical" evidence="9">
    <location>
        <begin position="414"/>
        <end position="434"/>
    </location>
</feature>
<evidence type="ECO:0000256" key="6">
    <source>
        <dbReference type="ARBA" id="ARBA00022989"/>
    </source>
</evidence>
<feature type="transmembrane region" description="Helical" evidence="9">
    <location>
        <begin position="37"/>
        <end position="58"/>
    </location>
</feature>
<evidence type="ECO:0000256" key="7">
    <source>
        <dbReference type="ARBA" id="ARBA00023136"/>
    </source>
</evidence>
<reference evidence="11" key="1">
    <citation type="submission" date="2022-12" db="EMBL/GenBank/DDBJ databases">
        <title>Peptostreptococcus.</title>
        <authorList>
            <person name="Lee S.H."/>
        </authorList>
    </citation>
    <scope>NUCLEOTIDE SEQUENCE</scope>
    <source>
        <strain evidence="11">CBA3647</strain>
    </source>
</reference>
<keyword evidence="12" id="KW-1185">Reference proteome</keyword>